<dbReference type="AlphaFoldDB" id="A0A6C0CWY0"/>
<proteinExistence type="predicted"/>
<dbReference type="EMBL" id="MN739502">
    <property type="protein sequence ID" value="QHT08821.1"/>
    <property type="molecule type" value="Genomic_DNA"/>
</dbReference>
<organism evidence="3">
    <name type="scientific">viral metagenome</name>
    <dbReference type="NCBI Taxonomy" id="1070528"/>
    <lineage>
        <taxon>unclassified sequences</taxon>
        <taxon>metagenomes</taxon>
        <taxon>organismal metagenomes</taxon>
    </lineage>
</organism>
<evidence type="ECO:0000313" key="3">
    <source>
        <dbReference type="EMBL" id="QHT08821.1"/>
    </source>
</evidence>
<feature type="region of interest" description="Disordered" evidence="1">
    <location>
        <begin position="277"/>
        <end position="395"/>
    </location>
</feature>
<name>A0A6C0CWY0_9ZZZZ</name>
<evidence type="ECO:0000256" key="1">
    <source>
        <dbReference type="SAM" id="MobiDB-lite"/>
    </source>
</evidence>
<protein>
    <submittedName>
        <fullName evidence="3">Uncharacterized protein</fullName>
    </submittedName>
</protein>
<keyword evidence="2" id="KW-1133">Transmembrane helix</keyword>
<feature type="transmembrane region" description="Helical" evidence="2">
    <location>
        <begin position="50"/>
        <end position="71"/>
    </location>
</feature>
<keyword evidence="2" id="KW-0472">Membrane</keyword>
<feature type="transmembrane region" description="Helical" evidence="2">
    <location>
        <begin position="91"/>
        <end position="113"/>
    </location>
</feature>
<feature type="compositionally biased region" description="Acidic residues" evidence="1">
    <location>
        <begin position="372"/>
        <end position="385"/>
    </location>
</feature>
<keyword evidence="2" id="KW-0812">Transmembrane</keyword>
<sequence length="395" mass="45532">MSEHEIIKTDDVELGTEKIISTSNSQKRPSIIDQIKEKTKDQDFQQRMNVASTLLLEIYRVLMGAFLVIFVPQKCGDNICSLSENINREDGLAKTAIGFNAITMFTFLMLYFVEVKRENKLINYLEVNRFTPVDNDYVGEALQKLATEKKQSIWNYDGYYQTAGYISTGSFILNAIFSSIVIMNHYFDSKTITVLLTNLLFMGLKVSDVYSTVNTKKNVFYSAYLKNKVQFNDVDPDKIMLKSTQVEELHEDIVSIEDGKEQESTQIEELHEDIVSIEDGKEQESTHVEEKKEQESTQIEELHEDNVSIEDGKEQESTQVEERKEQESTQVEERKEQESTHVEERNEEEIFVEVNDTETSSNKTEENKPLIEDQEEIISVEEDSKEETLGPEDLV</sequence>
<reference evidence="3" key="1">
    <citation type="journal article" date="2020" name="Nature">
        <title>Giant virus diversity and host interactions through global metagenomics.</title>
        <authorList>
            <person name="Schulz F."/>
            <person name="Roux S."/>
            <person name="Paez-Espino D."/>
            <person name="Jungbluth S."/>
            <person name="Walsh D.A."/>
            <person name="Denef V.J."/>
            <person name="McMahon K.D."/>
            <person name="Konstantinidis K.T."/>
            <person name="Eloe-Fadrosh E.A."/>
            <person name="Kyrpides N.C."/>
            <person name="Woyke T."/>
        </authorList>
    </citation>
    <scope>NUCLEOTIDE SEQUENCE</scope>
    <source>
        <strain evidence="3">GVMAG-M-3300023109-53</strain>
    </source>
</reference>
<accession>A0A6C0CWY0</accession>
<evidence type="ECO:0000256" key="2">
    <source>
        <dbReference type="SAM" id="Phobius"/>
    </source>
</evidence>
<feature type="compositionally biased region" description="Basic and acidic residues" evidence="1">
    <location>
        <begin position="277"/>
        <end position="344"/>
    </location>
</feature>